<dbReference type="NCBIfam" id="NF033545">
    <property type="entry name" value="transpos_IS630"/>
    <property type="match status" value="1"/>
</dbReference>
<evidence type="ECO:0000259" key="1">
    <source>
        <dbReference type="Pfam" id="PF13358"/>
    </source>
</evidence>
<dbReference type="EMBL" id="CADCUL010000154">
    <property type="protein sequence ID" value="CAA9382133.1"/>
    <property type="molecule type" value="Genomic_DNA"/>
</dbReference>
<sequence>MDEARFGQKGRVCHRWFTRGQRPLGLCDQRYSWTHLFAAVRPATGESFALVLPEVSTKAMNEFLAQFAARLPANEHAVMVLDRAGWHTAKRLVIPSNVTLIWLPPYSPEINPVERVWLYLREKHWSHRLLDTGNAIVDALCQAWNALTADRLRSLTSYPYLDQVRI</sequence>
<dbReference type="InterPro" id="IPR047655">
    <property type="entry name" value="Transpos_IS630-like"/>
</dbReference>
<dbReference type="InterPro" id="IPR036397">
    <property type="entry name" value="RNaseH_sf"/>
</dbReference>
<evidence type="ECO:0000313" key="2">
    <source>
        <dbReference type="EMBL" id="CAA9382133.1"/>
    </source>
</evidence>
<dbReference type="SUPFAM" id="SSF53098">
    <property type="entry name" value="Ribonuclease H-like"/>
    <property type="match status" value="1"/>
</dbReference>
<gene>
    <name evidence="2" type="ORF">AVDCRST_MAG21-1771</name>
</gene>
<accession>A0A6J4NEF4</accession>
<feature type="domain" description="Tc1-like transposase DDE" evidence="1">
    <location>
        <begin position="1"/>
        <end position="132"/>
    </location>
</feature>
<dbReference type="GO" id="GO:0003676">
    <property type="term" value="F:nucleic acid binding"/>
    <property type="evidence" value="ECO:0007669"/>
    <property type="project" value="InterPro"/>
</dbReference>
<dbReference type="InterPro" id="IPR038717">
    <property type="entry name" value="Tc1-like_DDE_dom"/>
</dbReference>
<protein>
    <recommendedName>
        <fullName evidence="1">Tc1-like transposase DDE domain-containing protein</fullName>
    </recommendedName>
</protein>
<organism evidence="2">
    <name type="scientific">uncultured Nocardioidaceae bacterium</name>
    <dbReference type="NCBI Taxonomy" id="253824"/>
    <lineage>
        <taxon>Bacteria</taxon>
        <taxon>Bacillati</taxon>
        <taxon>Actinomycetota</taxon>
        <taxon>Actinomycetes</taxon>
        <taxon>Propionibacteriales</taxon>
        <taxon>Nocardioidaceae</taxon>
        <taxon>environmental samples</taxon>
    </lineage>
</organism>
<dbReference type="AlphaFoldDB" id="A0A6J4NEF4"/>
<dbReference type="Gene3D" id="3.30.420.10">
    <property type="entry name" value="Ribonuclease H-like superfamily/Ribonuclease H"/>
    <property type="match status" value="1"/>
</dbReference>
<dbReference type="InterPro" id="IPR012337">
    <property type="entry name" value="RNaseH-like_sf"/>
</dbReference>
<reference evidence="2" key="1">
    <citation type="submission" date="2020-02" db="EMBL/GenBank/DDBJ databases">
        <authorList>
            <person name="Meier V. D."/>
        </authorList>
    </citation>
    <scope>NUCLEOTIDE SEQUENCE</scope>
    <source>
        <strain evidence="2">AVDCRST_MAG21</strain>
    </source>
</reference>
<proteinExistence type="predicted"/>
<name>A0A6J4NEF4_9ACTN</name>
<dbReference type="Pfam" id="PF13358">
    <property type="entry name" value="DDE_3"/>
    <property type="match status" value="1"/>
</dbReference>